<dbReference type="PROSITE" id="PS00786">
    <property type="entry name" value="5_NUCLEOTIDASE_2"/>
    <property type="match status" value="1"/>
</dbReference>
<dbReference type="GO" id="GO:0009166">
    <property type="term" value="P:nucleotide catabolic process"/>
    <property type="evidence" value="ECO:0007669"/>
    <property type="project" value="InterPro"/>
</dbReference>
<dbReference type="Gene3D" id="3.60.21.10">
    <property type="match status" value="1"/>
</dbReference>
<keyword evidence="2" id="KW-0547">Nucleotide-binding</keyword>
<dbReference type="EMBL" id="FONW01000002">
    <property type="protein sequence ID" value="SFF09464.1"/>
    <property type="molecule type" value="Genomic_DNA"/>
</dbReference>
<keyword evidence="5" id="KW-1185">Reference proteome</keyword>
<protein>
    <submittedName>
        <fullName evidence="4">5'-nucleotidase</fullName>
    </submittedName>
</protein>
<dbReference type="PANTHER" id="PTHR11575">
    <property type="entry name" value="5'-NUCLEOTIDASE-RELATED"/>
    <property type="match status" value="1"/>
</dbReference>
<dbReference type="Pfam" id="PF00149">
    <property type="entry name" value="Metallophos"/>
    <property type="match status" value="1"/>
</dbReference>
<dbReference type="Proteomes" id="UP000198964">
    <property type="component" value="Unassembled WGS sequence"/>
</dbReference>
<dbReference type="GO" id="GO:0046872">
    <property type="term" value="F:metal ion binding"/>
    <property type="evidence" value="ECO:0007669"/>
    <property type="project" value="InterPro"/>
</dbReference>
<comment type="similarity">
    <text evidence="1 2">Belongs to the 5'-nucleotidase family.</text>
</comment>
<evidence type="ECO:0000256" key="1">
    <source>
        <dbReference type="ARBA" id="ARBA00006654"/>
    </source>
</evidence>
<organism evidence="4 5">
    <name type="scientific">Sunxiuqinia elliptica</name>
    <dbReference type="NCBI Taxonomy" id="655355"/>
    <lineage>
        <taxon>Bacteria</taxon>
        <taxon>Pseudomonadati</taxon>
        <taxon>Bacteroidota</taxon>
        <taxon>Bacteroidia</taxon>
        <taxon>Marinilabiliales</taxon>
        <taxon>Prolixibacteraceae</taxon>
        <taxon>Sunxiuqinia</taxon>
    </lineage>
</organism>
<dbReference type="AlphaFoldDB" id="A0A1I2FVI8"/>
<dbReference type="SUPFAM" id="SSF56300">
    <property type="entry name" value="Metallo-dependent phosphatases"/>
    <property type="match status" value="1"/>
</dbReference>
<dbReference type="InterPro" id="IPR004843">
    <property type="entry name" value="Calcineurin-like_PHP"/>
</dbReference>
<dbReference type="CDD" id="cd00845">
    <property type="entry name" value="MPP_UshA_N_like"/>
    <property type="match status" value="1"/>
</dbReference>
<proteinExistence type="inferred from homology"/>
<dbReference type="InterPro" id="IPR006146">
    <property type="entry name" value="5'-Nucleotdase_CS"/>
</dbReference>
<keyword evidence="2" id="KW-0378">Hydrolase</keyword>
<evidence type="ECO:0000313" key="5">
    <source>
        <dbReference type="Proteomes" id="UP000198964"/>
    </source>
</evidence>
<accession>A0A1I2FVI8</accession>
<dbReference type="PRINTS" id="PR01607">
    <property type="entry name" value="APYRASEFAMLY"/>
</dbReference>
<feature type="domain" description="Calcineurin-like phosphoesterase" evidence="3">
    <location>
        <begin position="44"/>
        <end position="261"/>
    </location>
</feature>
<gene>
    <name evidence="4" type="ORF">SAMN05216283_102641</name>
</gene>
<evidence type="ECO:0000259" key="3">
    <source>
        <dbReference type="Pfam" id="PF00149"/>
    </source>
</evidence>
<dbReference type="GO" id="GO:0016788">
    <property type="term" value="F:hydrolase activity, acting on ester bonds"/>
    <property type="evidence" value="ECO:0007669"/>
    <property type="project" value="InterPro"/>
</dbReference>
<dbReference type="GO" id="GO:0000166">
    <property type="term" value="F:nucleotide binding"/>
    <property type="evidence" value="ECO:0007669"/>
    <property type="project" value="UniProtKB-KW"/>
</dbReference>
<evidence type="ECO:0000256" key="2">
    <source>
        <dbReference type="RuleBase" id="RU362119"/>
    </source>
</evidence>
<reference evidence="4 5" key="1">
    <citation type="submission" date="2016-10" db="EMBL/GenBank/DDBJ databases">
        <authorList>
            <person name="de Groot N.N."/>
        </authorList>
    </citation>
    <scope>NUCLEOTIDE SEQUENCE [LARGE SCALE GENOMIC DNA]</scope>
    <source>
        <strain evidence="4 5">CGMCC 1.9156</strain>
    </source>
</reference>
<dbReference type="InterPro" id="IPR006179">
    <property type="entry name" value="5_nucleotidase/apyrase"/>
</dbReference>
<name>A0A1I2FVI8_9BACT</name>
<dbReference type="PANTHER" id="PTHR11575:SF24">
    <property type="entry name" value="5'-NUCLEOTIDASE"/>
    <property type="match status" value="1"/>
</dbReference>
<dbReference type="STRING" id="655355.SAMN05216283_102641"/>
<sequence length="315" mass="34841">MNWTGGFTMSNRRKFIQQLTAASFGLGLTGKSIDLLADEGLKTLTILHTNDVHCHIDPFPENHSFFKGRGGLARMSSLVTRIRREQSNVLLLDAGDMFQGTPYFNYYKGELILKVMTEMGYDASTLGNHEFDNGLKGIADVIDYAGFPLVCSNYDFSNTPLVNTFPDYLIFRKDGIKVGIYGLGIELDGLVSQSNYGDAVYLDPVKVAQEKEAYLKNERGCDLVICLSHLGLEYKEAKISDKLLAKQTHFTDLIIGGHTHSFLDAPLELKNADGNRIVVNQAGWGGMVLGRIDFIFDRTKKQAAGLVAQNIPTSL</sequence>
<evidence type="ECO:0000313" key="4">
    <source>
        <dbReference type="EMBL" id="SFF09464.1"/>
    </source>
</evidence>
<dbReference type="InterPro" id="IPR029052">
    <property type="entry name" value="Metallo-depent_PP-like"/>
</dbReference>